<evidence type="ECO:0000256" key="8">
    <source>
        <dbReference type="ARBA" id="ARBA00023136"/>
    </source>
</evidence>
<dbReference type="GO" id="GO:0051453">
    <property type="term" value="P:regulation of intracellular pH"/>
    <property type="evidence" value="ECO:0007669"/>
    <property type="project" value="TreeGrafter"/>
</dbReference>
<evidence type="ECO:0000259" key="10">
    <source>
        <dbReference type="Pfam" id="PF00999"/>
    </source>
</evidence>
<evidence type="ECO:0000256" key="2">
    <source>
        <dbReference type="ARBA" id="ARBA00022448"/>
    </source>
</evidence>
<sequence>MSLKLAFTLICEAERLRGVHPAGAVVVFLTFLIWFGLLFALATCTSTGSIECACLFTLQELIKASERTCFDHLPRFLCCHEPPSIGCFRDDKHRDMCCSEAPFSSETLTQDYLLVLVTGFQEVLQRSCPFAAALTQLLPYTMENLDLKIQVLVHEMTPIARAMSHAGAEWSNLLASEWPVFGILNRVREMRLKSPTADPYYASLAKDAALSPVMALAQLNASDCMMRATARLHLALQADFAPSFLKSPAAQLIDDAEGQAVKCVRKLHPRLKEKPEFEAGASKRSELQRNRQSLVTAPYTMAAPARRSSTFWCWLLASALLFGQASAQAVPALCNSTSATNVAEHEGNVAVQAMLPISVAFVFCLMLSSSMESFNITFLPESAVVILVGLGLGAIFMCHFGEAGFGTGAVIPVIGPPAVKFAFLPIIIFESGWTLRWKDFASQLGYILVFAILGSVISMLVVGELILLTSDYHSIHHRRTAFAYGSLIAATDPVATLATYASLKVEPVLNVMVFGESMINDAVAIVIFEILNSDKIFGDPCNPVSQKDISLAVTAGIFQKLAYSIGLGVAAAMVLILGLRFASLKHSQLMEILYIMASAYVIYAVAEKLHSSGIIATLFGSMLMGIYAKPHLSDEGNLLATFFVKGMATLADTFTFLIVGVGAVAVCGERASWKFSLWVMLFCIIGRIAAVLPCGGIVNATKTAIGRHNKAPPADWFLLSWKHLFMMWHAGLRGAIALVLCWELGDWVDETEGPGSKEILITSTLVVICVFLLVFGGTTQCMLRCLNIRMGEDMPENYLTGNTMLSCARDCGHAIDRRLLWPCLVGGPNSKDATLEELTRSAVHEILQETTVAHRSQAFFRRSSSTLRSTICADELEIGDSELSTSTDEVIPKIRTTLDSGRDDLILVNVALLWIVPFWLSLLVALLAWLLLGPAPILPLLHRLWQRRRQKGWKDLVQSAQTRDPTSLTQNACLCQLEWTMDLENQSSFDFELVENYGCCDAYGTGDFFCPTQPGCHQTHDTCFPRKSKIGGGGLEELLPEQREFLLHRVREEDLRKGGTLKCYQIARAVVAFPTMSQVLDVGAGTAPCKPVMEHAGFNYTAQRAKGELVNKAPCPSSVVVPSTANLPRLCSVMAVRPENIEEWCYLVPHLLSPAGWHSIAEAKSVSLAYCTSPWGGSLVKLTVLDVQVADAPDDPSQIFVRPESRAWWASNFAESSPEHFTVKEQLAPGDAIVCRWASWKVLRVFAVLFGEIGKELLRTQFYDPPEAVELHMRTQRNHPQAGDCSQTIMSPSEPFEAINFCRPQGEKGVYNVYHIFRVPSGINLSKWAAAQHYEAMESGRRVAQYYLNRPGISQLRALDQQFYVILTIQTFKRGFPLIPVLSGEEREDVTRIDAGNHLGLATWVRYDPAKDGIDGFYLSGYMQALAECLGESLDFYQFLDGKELLYFQCAVAREEWCRVQDRLKDAYLLQKTAYRRANGGAQAPGLNEASTPRFRRQVCFTSLEERIQADAAARGQQKVQVRKTFIEREESEAEELFEARSFRRCRTETPATAVRYVGPRVA</sequence>
<keyword evidence="9" id="KW-0739">Sodium transport</keyword>
<dbReference type="PANTHER" id="PTHR10110">
    <property type="entry name" value="SODIUM/HYDROGEN EXCHANGER"/>
    <property type="match status" value="1"/>
</dbReference>
<dbReference type="Gene3D" id="6.10.140.1330">
    <property type="match status" value="1"/>
</dbReference>
<keyword evidence="6" id="KW-0915">Sodium</keyword>
<evidence type="ECO:0000256" key="6">
    <source>
        <dbReference type="ARBA" id="ARBA00023053"/>
    </source>
</evidence>
<dbReference type="GO" id="GO:0005886">
    <property type="term" value="C:plasma membrane"/>
    <property type="evidence" value="ECO:0007669"/>
    <property type="project" value="UniProtKB-SubCell"/>
</dbReference>
<dbReference type="Proteomes" id="UP000186817">
    <property type="component" value="Unassembled WGS sequence"/>
</dbReference>
<evidence type="ECO:0000256" key="1">
    <source>
        <dbReference type="ARBA" id="ARBA00004651"/>
    </source>
</evidence>
<keyword evidence="5" id="KW-1133">Transmembrane helix</keyword>
<reference evidence="11 12" key="1">
    <citation type="submission" date="2016-02" db="EMBL/GenBank/DDBJ databases">
        <title>Genome analysis of coral dinoflagellate symbionts highlights evolutionary adaptations to a symbiotic lifestyle.</title>
        <authorList>
            <person name="Aranda M."/>
            <person name="Li Y."/>
            <person name="Liew Y.J."/>
            <person name="Baumgarten S."/>
            <person name="Simakov O."/>
            <person name="Wilson M."/>
            <person name="Piel J."/>
            <person name="Ashoor H."/>
            <person name="Bougouffa S."/>
            <person name="Bajic V.B."/>
            <person name="Ryu T."/>
            <person name="Ravasi T."/>
            <person name="Bayer T."/>
            <person name="Micklem G."/>
            <person name="Kim H."/>
            <person name="Bhak J."/>
            <person name="Lajeunesse T.C."/>
            <person name="Voolstra C.R."/>
        </authorList>
    </citation>
    <scope>NUCLEOTIDE SEQUENCE [LARGE SCALE GENOMIC DNA]</scope>
    <source>
        <strain evidence="11 12">CCMP2467</strain>
    </source>
</reference>
<accession>A0A1Q9EZ10</accession>
<dbReference type="EMBL" id="LSRX01000040">
    <property type="protein sequence ID" value="OLQ12615.1"/>
    <property type="molecule type" value="Genomic_DNA"/>
</dbReference>
<evidence type="ECO:0000313" key="12">
    <source>
        <dbReference type="Proteomes" id="UP000186817"/>
    </source>
</evidence>
<organism evidence="11 12">
    <name type="scientific">Symbiodinium microadriaticum</name>
    <name type="common">Dinoflagellate</name>
    <name type="synonym">Zooxanthella microadriatica</name>
    <dbReference type="NCBI Taxonomy" id="2951"/>
    <lineage>
        <taxon>Eukaryota</taxon>
        <taxon>Sar</taxon>
        <taxon>Alveolata</taxon>
        <taxon>Dinophyceae</taxon>
        <taxon>Suessiales</taxon>
        <taxon>Symbiodiniaceae</taxon>
        <taxon>Symbiodinium</taxon>
    </lineage>
</organism>
<evidence type="ECO:0000256" key="5">
    <source>
        <dbReference type="ARBA" id="ARBA00022989"/>
    </source>
</evidence>
<keyword evidence="2" id="KW-0813">Transport</keyword>
<keyword evidence="4" id="KW-0812">Transmembrane</keyword>
<keyword evidence="8" id="KW-0472">Membrane</keyword>
<dbReference type="PANTHER" id="PTHR10110:SF86">
    <property type="entry name" value="SODIUM_HYDROGEN EXCHANGER 7"/>
    <property type="match status" value="1"/>
</dbReference>
<evidence type="ECO:0000256" key="9">
    <source>
        <dbReference type="ARBA" id="ARBA00023201"/>
    </source>
</evidence>
<dbReference type="InterPro" id="IPR006153">
    <property type="entry name" value="Cation/H_exchanger_TM"/>
</dbReference>
<keyword evidence="3" id="KW-1003">Cell membrane</keyword>
<comment type="caution">
    <text evidence="11">The sequence shown here is derived from an EMBL/GenBank/DDBJ whole genome shotgun (WGS) entry which is preliminary data.</text>
</comment>
<dbReference type="InterPro" id="IPR018422">
    <property type="entry name" value="Cation/H_exchanger_CPA1"/>
</dbReference>
<keyword evidence="12" id="KW-1185">Reference proteome</keyword>
<evidence type="ECO:0000256" key="7">
    <source>
        <dbReference type="ARBA" id="ARBA00023065"/>
    </source>
</evidence>
<feature type="domain" description="Cation/H+ exchanger transmembrane" evidence="10">
    <location>
        <begin position="373"/>
        <end position="784"/>
    </location>
</feature>
<dbReference type="GO" id="GO:0098719">
    <property type="term" value="P:sodium ion import across plasma membrane"/>
    <property type="evidence" value="ECO:0007669"/>
    <property type="project" value="TreeGrafter"/>
</dbReference>
<comment type="subcellular location">
    <subcellularLocation>
        <location evidence="1">Cell membrane</location>
        <topology evidence="1">Multi-pass membrane protein</topology>
    </subcellularLocation>
</comment>
<evidence type="ECO:0000313" key="11">
    <source>
        <dbReference type="EMBL" id="OLQ12615.1"/>
    </source>
</evidence>
<gene>
    <name evidence="11" type="primary">Slc9a8</name>
    <name evidence="11" type="ORF">AK812_SmicGene3445</name>
</gene>
<evidence type="ECO:0000256" key="3">
    <source>
        <dbReference type="ARBA" id="ARBA00022475"/>
    </source>
</evidence>
<keyword evidence="7" id="KW-0406">Ion transport</keyword>
<proteinExistence type="predicted"/>
<dbReference type="GO" id="GO:0015385">
    <property type="term" value="F:sodium:proton antiporter activity"/>
    <property type="evidence" value="ECO:0007669"/>
    <property type="project" value="InterPro"/>
</dbReference>
<protein>
    <submittedName>
        <fullName evidence="11">Sodium/hydrogen exchanger 8</fullName>
    </submittedName>
</protein>
<dbReference type="GO" id="GO:0015386">
    <property type="term" value="F:potassium:proton antiporter activity"/>
    <property type="evidence" value="ECO:0007669"/>
    <property type="project" value="TreeGrafter"/>
</dbReference>
<dbReference type="OrthoDB" id="196264at2759"/>
<dbReference type="Pfam" id="PF00999">
    <property type="entry name" value="Na_H_Exchanger"/>
    <property type="match status" value="1"/>
</dbReference>
<evidence type="ECO:0000256" key="4">
    <source>
        <dbReference type="ARBA" id="ARBA00022692"/>
    </source>
</evidence>
<name>A0A1Q9EZ10_SYMMI</name>